<evidence type="ECO:0000313" key="3">
    <source>
        <dbReference type="Proteomes" id="UP000321548"/>
    </source>
</evidence>
<dbReference type="InterPro" id="IPR052912">
    <property type="entry name" value="UPF0111_domain"/>
</dbReference>
<dbReference type="OrthoDB" id="9797568at2"/>
<dbReference type="Proteomes" id="UP000321548">
    <property type="component" value="Unassembled WGS sequence"/>
</dbReference>
<comment type="caution">
    <text evidence="2">The sequence shown here is derived from an EMBL/GenBank/DDBJ whole genome shotgun (WGS) entry which is preliminary data.</text>
</comment>
<sequence>MFGRLMPREGKFFDLFNRHAERIVVGSRELAGLMSEFADVGSRRARIDAIDAAEKDADKITHEAVILLHKTFITPFDRDDIHKLITHMDDILDLIQDVAESAILYDVQRISPEAQQLADLNAMCAERVQAAVRMLDNMENAEAILKVCLEIDRLESDADRVMRSAMSKLFRDETDVRQLIKLKAIYELLESVSDKCEDVANIIEGVVLENA</sequence>
<dbReference type="AlphaFoldDB" id="A0A5C8NXV6"/>
<dbReference type="RefSeq" id="WP_147704059.1">
    <property type="nucleotide sequence ID" value="NZ_VDUY01000003.1"/>
</dbReference>
<proteinExistence type="inferred from homology"/>
<protein>
    <submittedName>
        <fullName evidence="2">DUF47 domain-containing protein</fullName>
    </submittedName>
</protein>
<reference evidence="2 3" key="1">
    <citation type="submission" date="2019-06" db="EMBL/GenBank/DDBJ databases">
        <title>Quisquiliibacterium sp. nov., isolated from a maize field.</title>
        <authorList>
            <person name="Lin S.-Y."/>
            <person name="Tsai C.-F."/>
            <person name="Young C.-C."/>
        </authorList>
    </citation>
    <scope>NUCLEOTIDE SEQUENCE [LARGE SCALE GENOMIC DNA]</scope>
    <source>
        <strain evidence="2 3">CC-CFT501</strain>
    </source>
</reference>
<accession>A0A5C8NXV6</accession>
<dbReference type="PANTHER" id="PTHR37298:SF1">
    <property type="entry name" value="UPF0111 PROTEIN YKAA"/>
    <property type="match status" value="1"/>
</dbReference>
<dbReference type="SUPFAM" id="SSF109755">
    <property type="entry name" value="PhoU-like"/>
    <property type="match status" value="1"/>
</dbReference>
<gene>
    <name evidence="2" type="ORF">FHP08_08715</name>
</gene>
<evidence type="ECO:0000313" key="2">
    <source>
        <dbReference type="EMBL" id="TXL66147.1"/>
    </source>
</evidence>
<name>A0A5C8NXV6_9BURK</name>
<dbReference type="InterPro" id="IPR018445">
    <property type="entry name" value="Put_Phosphate_transp_reg"/>
</dbReference>
<dbReference type="Gene3D" id="1.20.58.220">
    <property type="entry name" value="Phosphate transport system protein phou homolog 2, domain 2"/>
    <property type="match status" value="1"/>
</dbReference>
<dbReference type="Pfam" id="PF01865">
    <property type="entry name" value="PhoU_div"/>
    <property type="match status" value="1"/>
</dbReference>
<comment type="similarity">
    <text evidence="1">Belongs to the UPF0111 family.</text>
</comment>
<dbReference type="PANTHER" id="PTHR37298">
    <property type="entry name" value="UPF0111 PROTEIN YKAA"/>
    <property type="match status" value="1"/>
</dbReference>
<evidence type="ECO:0000256" key="1">
    <source>
        <dbReference type="ARBA" id="ARBA00008591"/>
    </source>
</evidence>
<dbReference type="EMBL" id="VDUY01000003">
    <property type="protein sequence ID" value="TXL66147.1"/>
    <property type="molecule type" value="Genomic_DNA"/>
</dbReference>
<keyword evidence="3" id="KW-1185">Reference proteome</keyword>
<dbReference type="InterPro" id="IPR038078">
    <property type="entry name" value="PhoU-like_sf"/>
</dbReference>
<organism evidence="2 3">
    <name type="scientific">Zeimonas arvi</name>
    <dbReference type="NCBI Taxonomy" id="2498847"/>
    <lineage>
        <taxon>Bacteria</taxon>
        <taxon>Pseudomonadati</taxon>
        <taxon>Pseudomonadota</taxon>
        <taxon>Betaproteobacteria</taxon>
        <taxon>Burkholderiales</taxon>
        <taxon>Burkholderiaceae</taxon>
        <taxon>Zeimonas</taxon>
    </lineage>
</organism>